<evidence type="ECO:0000256" key="5">
    <source>
        <dbReference type="ARBA" id="ARBA00023150"/>
    </source>
</evidence>
<evidence type="ECO:0000256" key="8">
    <source>
        <dbReference type="ARBA" id="ARBA00030407"/>
    </source>
</evidence>
<dbReference type="InterPro" id="IPR003448">
    <property type="entry name" value="Mopterin_biosynth_MoaE"/>
</dbReference>
<dbReference type="EMBL" id="CP063982">
    <property type="protein sequence ID" value="UOD51547.1"/>
    <property type="molecule type" value="Genomic_DNA"/>
</dbReference>
<evidence type="ECO:0000313" key="12">
    <source>
        <dbReference type="EMBL" id="UOD51547.1"/>
    </source>
</evidence>
<evidence type="ECO:0000256" key="10">
    <source>
        <dbReference type="ARBA" id="ARBA00032474"/>
    </source>
</evidence>
<keyword evidence="5" id="KW-0501">Molybdenum cofactor biosynthesis</keyword>
<organism evidence="12 13">
    <name type="scientific">Orrella daihaiensis</name>
    <dbReference type="NCBI Taxonomy" id="2782176"/>
    <lineage>
        <taxon>Bacteria</taxon>
        <taxon>Pseudomonadati</taxon>
        <taxon>Pseudomonadota</taxon>
        <taxon>Betaproteobacteria</taxon>
        <taxon>Burkholderiales</taxon>
        <taxon>Alcaligenaceae</taxon>
        <taxon>Orrella</taxon>
    </lineage>
</organism>
<evidence type="ECO:0000256" key="7">
    <source>
        <dbReference type="ARBA" id="ARBA00029745"/>
    </source>
</evidence>
<evidence type="ECO:0000256" key="2">
    <source>
        <dbReference type="ARBA" id="ARBA00005426"/>
    </source>
</evidence>
<comment type="catalytic activity">
    <reaction evidence="11">
        <text>2 [molybdopterin-synthase sulfur-carrier protein]-C-terminal-Gly-aminoethanethioate + cyclic pyranopterin phosphate + H2O = molybdopterin + 2 [molybdopterin-synthase sulfur-carrier protein]-C-terminal Gly-Gly + 2 H(+)</text>
        <dbReference type="Rhea" id="RHEA:26333"/>
        <dbReference type="Rhea" id="RHEA-COMP:12202"/>
        <dbReference type="Rhea" id="RHEA-COMP:19907"/>
        <dbReference type="ChEBI" id="CHEBI:15377"/>
        <dbReference type="ChEBI" id="CHEBI:15378"/>
        <dbReference type="ChEBI" id="CHEBI:58698"/>
        <dbReference type="ChEBI" id="CHEBI:59648"/>
        <dbReference type="ChEBI" id="CHEBI:90778"/>
        <dbReference type="ChEBI" id="CHEBI:232372"/>
        <dbReference type="EC" id="2.8.1.12"/>
    </reaction>
</comment>
<evidence type="ECO:0000256" key="9">
    <source>
        <dbReference type="ARBA" id="ARBA00030781"/>
    </source>
</evidence>
<comment type="pathway">
    <text evidence="1">Cofactor biosynthesis; molybdopterin biosynthesis.</text>
</comment>
<dbReference type="Pfam" id="PF02391">
    <property type="entry name" value="MoaE"/>
    <property type="match status" value="1"/>
</dbReference>
<dbReference type="InterPro" id="IPR036563">
    <property type="entry name" value="MoaE_sf"/>
</dbReference>
<evidence type="ECO:0000256" key="4">
    <source>
        <dbReference type="ARBA" id="ARBA00013858"/>
    </source>
</evidence>
<evidence type="ECO:0000256" key="6">
    <source>
        <dbReference type="ARBA" id="ARBA00026066"/>
    </source>
</evidence>
<proteinExistence type="inferred from homology"/>
<comment type="subunit">
    <text evidence="6">Heterotetramer of 2 MoaD subunits and 2 MoaE subunits. Also stable as homodimer. The enzyme changes between these two forms during catalysis.</text>
</comment>
<evidence type="ECO:0000256" key="3">
    <source>
        <dbReference type="ARBA" id="ARBA00011950"/>
    </source>
</evidence>
<evidence type="ECO:0000256" key="11">
    <source>
        <dbReference type="ARBA" id="ARBA00049878"/>
    </source>
</evidence>
<dbReference type="PANTHER" id="PTHR23404">
    <property type="entry name" value="MOLYBDOPTERIN SYNTHASE RELATED"/>
    <property type="match status" value="1"/>
</dbReference>
<evidence type="ECO:0000256" key="1">
    <source>
        <dbReference type="ARBA" id="ARBA00005046"/>
    </source>
</evidence>
<gene>
    <name evidence="12" type="ORF">DHf2319_03460</name>
</gene>
<dbReference type="EC" id="2.8.1.12" evidence="3"/>
<reference evidence="12 13" key="1">
    <citation type="submission" date="2020-11" db="EMBL/GenBank/DDBJ databases">
        <title>Algicoccus daihaiensis sp.nov., isolated from Daihai Lake in Inner Mongolia.</title>
        <authorList>
            <person name="Kai J."/>
        </authorList>
    </citation>
    <scope>NUCLEOTIDE SEQUENCE [LARGE SCALE GENOMIC DNA]</scope>
    <source>
        <strain evidence="13">f23</strain>
    </source>
</reference>
<comment type="similarity">
    <text evidence="2">Belongs to the MoaE family.</text>
</comment>
<dbReference type="CDD" id="cd00756">
    <property type="entry name" value="MoaE"/>
    <property type="match status" value="1"/>
</dbReference>
<name>A0ABY4AR98_9BURK</name>
<accession>A0ABY4AR98</accession>
<sequence length="151" mass="17066">MNCSISVQTEDFDVGAEIDALTAGRADIGAMVSFVGYVREFNLQDGVTALELEHYPGMTERSLEAIARRAMMRWPLTGVRIIHRYGRLHPSDRIVTVLTASAHRQAAFEANTFIMDYLKSEAPFWKKEHRGQQAAWVQARKSDLQALARWA</sequence>
<dbReference type="SUPFAM" id="SSF54690">
    <property type="entry name" value="Molybdopterin synthase subunit MoaE"/>
    <property type="match status" value="1"/>
</dbReference>
<keyword evidence="13" id="KW-1185">Reference proteome</keyword>
<dbReference type="Proteomes" id="UP000831607">
    <property type="component" value="Chromosome"/>
</dbReference>
<protein>
    <recommendedName>
        <fullName evidence="4">Molybdopterin synthase catalytic subunit</fullName>
        <ecNumber evidence="3">2.8.1.12</ecNumber>
    </recommendedName>
    <alternativeName>
        <fullName evidence="9">MPT synthase subunit 2</fullName>
    </alternativeName>
    <alternativeName>
        <fullName evidence="7">Molybdenum cofactor biosynthesis protein E</fullName>
    </alternativeName>
    <alternativeName>
        <fullName evidence="8">Molybdopterin-converting factor large subunit</fullName>
    </alternativeName>
    <alternativeName>
        <fullName evidence="10">Molybdopterin-converting factor subunit 2</fullName>
    </alternativeName>
</protein>
<evidence type="ECO:0000313" key="13">
    <source>
        <dbReference type="Proteomes" id="UP000831607"/>
    </source>
</evidence>
<dbReference type="Gene3D" id="3.90.1170.40">
    <property type="entry name" value="Molybdopterin biosynthesis MoaE subunit"/>
    <property type="match status" value="1"/>
</dbReference>